<dbReference type="RefSeq" id="WP_129606919.1">
    <property type="nucleotide sequence ID" value="NZ_SBLB01000016.1"/>
</dbReference>
<protein>
    <submittedName>
        <fullName evidence="1">Uncharacterized protein</fullName>
    </submittedName>
</protein>
<dbReference type="AlphaFoldDB" id="A0A4V1RVD2"/>
<gene>
    <name evidence="1" type="ORF">EQG79_30255</name>
</gene>
<keyword evidence="2" id="KW-1185">Reference proteome</keyword>
<evidence type="ECO:0000313" key="2">
    <source>
        <dbReference type="Proteomes" id="UP000290407"/>
    </source>
</evidence>
<organism evidence="1 2">
    <name type="scientific">Spirosoma sordidisoli</name>
    <dbReference type="NCBI Taxonomy" id="2502893"/>
    <lineage>
        <taxon>Bacteria</taxon>
        <taxon>Pseudomonadati</taxon>
        <taxon>Bacteroidota</taxon>
        <taxon>Cytophagia</taxon>
        <taxon>Cytophagales</taxon>
        <taxon>Cytophagaceae</taxon>
        <taxon>Spirosoma</taxon>
    </lineage>
</organism>
<dbReference type="EMBL" id="SBLB01000016">
    <property type="protein sequence ID" value="RYC66358.1"/>
    <property type="molecule type" value="Genomic_DNA"/>
</dbReference>
<accession>A0A4V1RVD2</accession>
<dbReference type="Proteomes" id="UP000290407">
    <property type="component" value="Unassembled WGS sequence"/>
</dbReference>
<name>A0A4V1RVD2_9BACT</name>
<reference evidence="1 2" key="1">
    <citation type="submission" date="2019-01" db="EMBL/GenBank/DDBJ databases">
        <title>Spirosoma flava sp. nov., a propanil-degrading bacterium isolated from herbicide-contaminated soil.</title>
        <authorList>
            <person name="Zhang L."/>
            <person name="Jiang J.-D."/>
        </authorList>
    </citation>
    <scope>NUCLEOTIDE SEQUENCE [LARGE SCALE GENOMIC DNA]</scope>
    <source>
        <strain evidence="1 2">TY50</strain>
    </source>
</reference>
<evidence type="ECO:0000313" key="1">
    <source>
        <dbReference type="EMBL" id="RYC66358.1"/>
    </source>
</evidence>
<comment type="caution">
    <text evidence="1">The sequence shown here is derived from an EMBL/GenBank/DDBJ whole genome shotgun (WGS) entry which is preliminary data.</text>
</comment>
<proteinExistence type="predicted"/>
<sequence length="242" mass="27602">MNKYFKEALEAGHLCPVVLPNGQNLELPDTEGRTVKYYFAGEDHVYLYGQRFMAITDLARLHNELRINPEYTQAHNAAVEDLLTAALMLVQTDPKKATQAIADVRTLHARFTERSRLSLDLEQFYDLVAATLFTEDEDPRTWELSQNVRKKQHVMRFPELYDFFLQQPLSRFIPWPVLFDPATRNLAKDRSILEAYDWALLQHKYSGSGLEAATLSTIASRGATLNAWTGLLINQSNPIAST</sequence>